<comment type="caution">
    <text evidence="3">The sequence shown here is derived from an EMBL/GenBank/DDBJ whole genome shotgun (WGS) entry which is preliminary data.</text>
</comment>
<dbReference type="InterPro" id="IPR002347">
    <property type="entry name" value="SDR_fam"/>
</dbReference>
<keyword evidence="4" id="KW-1185">Reference proteome</keyword>
<dbReference type="SUPFAM" id="SSF51735">
    <property type="entry name" value="NAD(P)-binding Rossmann-fold domains"/>
    <property type="match status" value="1"/>
</dbReference>
<evidence type="ECO:0000313" key="3">
    <source>
        <dbReference type="EMBL" id="MEJ1090340.1"/>
    </source>
</evidence>
<dbReference type="Pfam" id="PF13561">
    <property type="entry name" value="adh_short_C2"/>
    <property type="match status" value="1"/>
</dbReference>
<dbReference type="Gene3D" id="3.40.50.720">
    <property type="entry name" value="NAD(P)-binding Rossmann-like Domain"/>
    <property type="match status" value="1"/>
</dbReference>
<evidence type="ECO:0000313" key="4">
    <source>
        <dbReference type="Proteomes" id="UP001366085"/>
    </source>
</evidence>
<proteinExistence type="inferred from homology"/>
<evidence type="ECO:0000256" key="1">
    <source>
        <dbReference type="ARBA" id="ARBA00006484"/>
    </source>
</evidence>
<dbReference type="InterPro" id="IPR036291">
    <property type="entry name" value="NAD(P)-bd_dom_sf"/>
</dbReference>
<dbReference type="RefSeq" id="WP_337316615.1">
    <property type="nucleotide sequence ID" value="NZ_JBBDGN010000001.1"/>
</dbReference>
<reference evidence="3 4" key="1">
    <citation type="submission" date="2024-02" db="EMBL/GenBank/DDBJ databases">
        <authorList>
            <person name="Saticioglu I.B."/>
        </authorList>
    </citation>
    <scope>NUCLEOTIDE SEQUENCE [LARGE SCALE GENOMIC DNA]</scope>
    <source>
        <strain evidence="3 4">Mu-43</strain>
    </source>
</reference>
<dbReference type="PRINTS" id="PR00080">
    <property type="entry name" value="SDRFAMILY"/>
</dbReference>
<accession>A0ABU8LH41</accession>
<protein>
    <submittedName>
        <fullName evidence="3">SDR family oxidoreductase</fullName>
    </submittedName>
</protein>
<organism evidence="3 4">
    <name type="scientific">Microbacterium istanbulense</name>
    <dbReference type="NCBI Taxonomy" id="3122049"/>
    <lineage>
        <taxon>Bacteria</taxon>
        <taxon>Bacillati</taxon>
        <taxon>Actinomycetota</taxon>
        <taxon>Actinomycetes</taxon>
        <taxon>Micrococcales</taxon>
        <taxon>Microbacteriaceae</taxon>
        <taxon>Microbacterium</taxon>
    </lineage>
</organism>
<evidence type="ECO:0000256" key="2">
    <source>
        <dbReference type="ARBA" id="ARBA00023002"/>
    </source>
</evidence>
<dbReference type="CDD" id="cd05233">
    <property type="entry name" value="SDR_c"/>
    <property type="match status" value="1"/>
</dbReference>
<dbReference type="PRINTS" id="PR00081">
    <property type="entry name" value="GDHRDH"/>
</dbReference>
<dbReference type="PANTHER" id="PTHR42760:SF133">
    <property type="entry name" value="3-OXOACYL-[ACYL-CARRIER-PROTEIN] REDUCTASE"/>
    <property type="match status" value="1"/>
</dbReference>
<dbReference type="PANTHER" id="PTHR42760">
    <property type="entry name" value="SHORT-CHAIN DEHYDROGENASES/REDUCTASES FAMILY MEMBER"/>
    <property type="match status" value="1"/>
</dbReference>
<comment type="similarity">
    <text evidence="1">Belongs to the short-chain dehydrogenases/reductases (SDR) family.</text>
</comment>
<dbReference type="Proteomes" id="UP001366085">
    <property type="component" value="Unassembled WGS sequence"/>
</dbReference>
<dbReference type="EMBL" id="JBBDGN010000001">
    <property type="protein sequence ID" value="MEJ1090340.1"/>
    <property type="molecule type" value="Genomic_DNA"/>
</dbReference>
<gene>
    <name evidence="3" type="ORF">WDU93_01445</name>
</gene>
<keyword evidence="2" id="KW-0560">Oxidoreductase</keyword>
<sequence length="252" mass="25519">MDLNLTDRVALITGGGGGIGTAVVARLVSEGVRVVAATRRGAPITDDGVLHIAADVSHPQGCADAVAATIAAHGRLDIVVNNAGGGDRLTLDPFPALEPEDWDDAFAVNFFAAVHTTRAALPWLSDRAGVVVNVSSLGAHRVDGPPLAYNVAKAALTAFGQGVAPELAARGIRIVTVTPGPTRSAMWDRFAAASGAPVEAVLAGIPERMGMLTGRMIEPDEVADLVAFAASPRAASVVGADLVIDGGALRGA</sequence>
<name>A0ABU8LH41_9MICO</name>